<feature type="region of interest" description="Disordered" evidence="1">
    <location>
        <begin position="92"/>
        <end position="161"/>
    </location>
</feature>
<dbReference type="Gene3D" id="6.20.200.10">
    <property type="entry name" value="Inscuteable LGN-binding domain"/>
    <property type="match status" value="1"/>
</dbReference>
<dbReference type="GO" id="GO:0045176">
    <property type="term" value="P:apical protein localization"/>
    <property type="evidence" value="ECO:0007669"/>
    <property type="project" value="TreeGrafter"/>
</dbReference>
<feature type="compositionally biased region" description="Polar residues" evidence="1">
    <location>
        <begin position="104"/>
        <end position="113"/>
    </location>
</feature>
<sequence>MAFQRSYSKVWWGSDNYLGGSSFTGGGYYSQYAQPTVQPASLDSALQQQQQHQQQQQEQQQQPQQIEPHTFKTYGIGNLSCIQEVEDEQNSSKLSWHKHDSPGSLRSQDSGFSDNEESHSSRPATTSTASTTFTTTAPVTPNSKCNSSDASSSPTSVRSVATPPTVVRRVGNSSFYSPLVSVTRRISFSGASLASISSDAELEASRSKLFEQLDNLQLSQNKKQRQLQFDDEHNEEEHDEDRPNTQMLEATPPRATARRRKRVVRKSTQPLSPTHKRHSKQIEAEADSDEDSPPPPYNNETVYLGEAPPPYNNETVLLGAGEEHEQEDANLTLKFEASPLRLSSARFTASTSTPNARAVATKERPSFDVPLPFTSSVQSWLQSERWSCEQEVMCTLQTKSIAQEAYKNFTITTSAVAKLIRQLQQQSLALQVDFERNERVLSGVQPAGTLQEALSGASQLLAHLSDFIRVLERRAIFFSEARVERRRYEQHLEQIRIIIKDTGYSLERQHYINLESLLEDLQLLKRYTLITIRLILERLVRILVLSIEQSRCDLLLRANINMVATLMNIDYDGFASLTDAFVQNEAVRALLIIVLDHKLSSVRALALRALATLCCAPEAIAQLGTCGGIEIVRDILQGGQKRGDIERREAVSLLAQITAAWHGTDHRVNGLKDCAESLIAGLSSLLTPQCCPQTLLLCAAALNNLSRMEITSHYSIMSNEAIFKLIDTLEQQQDCPQASVFLYEQIVAMLHNMSLNKKCHSHLANGIIINFITSVYQAEFYKTYGSRAECESQRRSIKAILHTLTRLAQDSPALAAELLEQWRLPDLLQQSLASIPSVGTTSSLLDNSGVHSRDISQLARQLLHAHRQEQLLLQTTQSPSLFSSGHQTPEAQTSASLSKAAPASGLKFNLTRQESFV</sequence>
<dbReference type="RefSeq" id="XP_030369124.1">
    <property type="nucleotide sequence ID" value="XM_030513264.1"/>
</dbReference>
<dbReference type="CTD" id="387755"/>
<dbReference type="PANTHER" id="PTHR21386">
    <property type="entry name" value="INSCUTEABLE"/>
    <property type="match status" value="1"/>
</dbReference>
<dbReference type="Proteomes" id="UP000504634">
    <property type="component" value="Unplaced"/>
</dbReference>
<dbReference type="InterPro" id="IPR011989">
    <property type="entry name" value="ARM-like"/>
</dbReference>
<feature type="compositionally biased region" description="Basic residues" evidence="1">
    <location>
        <begin position="256"/>
        <end position="265"/>
    </location>
</feature>
<feature type="region of interest" description="Disordered" evidence="1">
    <location>
        <begin position="221"/>
        <end position="310"/>
    </location>
</feature>
<evidence type="ECO:0000256" key="1">
    <source>
        <dbReference type="SAM" id="MobiDB-lite"/>
    </source>
</evidence>
<organism evidence="3 4">
    <name type="scientific">Drosophila lebanonensis</name>
    <name type="common">Fruit fly</name>
    <name type="synonym">Scaptodrosophila lebanonensis</name>
    <dbReference type="NCBI Taxonomy" id="7225"/>
    <lineage>
        <taxon>Eukaryota</taxon>
        <taxon>Metazoa</taxon>
        <taxon>Ecdysozoa</taxon>
        <taxon>Arthropoda</taxon>
        <taxon>Hexapoda</taxon>
        <taxon>Insecta</taxon>
        <taxon>Pterygota</taxon>
        <taxon>Neoptera</taxon>
        <taxon>Endopterygota</taxon>
        <taxon>Diptera</taxon>
        <taxon>Brachycera</taxon>
        <taxon>Muscomorpha</taxon>
        <taxon>Ephydroidea</taxon>
        <taxon>Drosophilidae</taxon>
        <taxon>Scaptodrosophila</taxon>
    </lineage>
</organism>
<proteinExistence type="predicted"/>
<dbReference type="GO" id="GO:0045179">
    <property type="term" value="C:apical cortex"/>
    <property type="evidence" value="ECO:0007669"/>
    <property type="project" value="TreeGrafter"/>
</dbReference>
<reference evidence="4" key="1">
    <citation type="submission" date="2025-08" db="UniProtKB">
        <authorList>
            <consortium name="RefSeq"/>
        </authorList>
    </citation>
    <scope>IDENTIFICATION</scope>
    <source>
        <strain evidence="4">11010-0011.00</strain>
        <tissue evidence="4">Whole body</tissue>
    </source>
</reference>
<dbReference type="FunFam" id="1.25.10.10:FF:000819">
    <property type="entry name" value="Inscuteable"/>
    <property type="match status" value="1"/>
</dbReference>
<evidence type="ECO:0000313" key="4">
    <source>
        <dbReference type="RefSeq" id="XP_030369124.1"/>
    </source>
</evidence>
<feature type="region of interest" description="Disordered" evidence="1">
    <location>
        <begin position="879"/>
        <end position="898"/>
    </location>
</feature>
<evidence type="ECO:0000259" key="2">
    <source>
        <dbReference type="Pfam" id="PF19427"/>
    </source>
</evidence>
<dbReference type="GO" id="GO:0008356">
    <property type="term" value="P:asymmetric cell division"/>
    <property type="evidence" value="ECO:0007669"/>
    <property type="project" value="InterPro"/>
</dbReference>
<dbReference type="InterPro" id="IPR038205">
    <property type="entry name" value="INSC_LBD_sf"/>
</dbReference>
<dbReference type="GO" id="GO:0000132">
    <property type="term" value="P:establishment of mitotic spindle orientation"/>
    <property type="evidence" value="ECO:0007669"/>
    <property type="project" value="TreeGrafter"/>
</dbReference>
<name>A0A6J2SYX0_DROLE</name>
<feature type="compositionally biased region" description="Low complexity" evidence="1">
    <location>
        <begin position="47"/>
        <end position="65"/>
    </location>
</feature>
<evidence type="ECO:0000313" key="3">
    <source>
        <dbReference type="Proteomes" id="UP000504634"/>
    </source>
</evidence>
<feature type="domain" description="Protein inscuteable homologue C-terminal" evidence="2">
    <location>
        <begin position="531"/>
        <end position="812"/>
    </location>
</feature>
<dbReference type="Pfam" id="PF19427">
    <property type="entry name" value="Insc_C"/>
    <property type="match status" value="1"/>
</dbReference>
<feature type="compositionally biased region" description="Low complexity" evidence="1">
    <location>
        <begin position="121"/>
        <end position="153"/>
    </location>
</feature>
<dbReference type="InterPro" id="IPR016024">
    <property type="entry name" value="ARM-type_fold"/>
</dbReference>
<protein>
    <submittedName>
        <fullName evidence="4">Uncharacterized protein LOC115620082</fullName>
    </submittedName>
</protein>
<dbReference type="AlphaFoldDB" id="A0A6J2SYX0"/>
<dbReference type="SUPFAM" id="SSF48371">
    <property type="entry name" value="ARM repeat"/>
    <property type="match status" value="1"/>
</dbReference>
<accession>A0A6J2SYX0</accession>
<keyword evidence="3" id="KW-1185">Reference proteome</keyword>
<feature type="compositionally biased region" description="Polar residues" evidence="1">
    <location>
        <begin position="885"/>
        <end position="897"/>
    </location>
</feature>
<dbReference type="GO" id="GO:0008093">
    <property type="term" value="F:cytoskeletal anchor activity"/>
    <property type="evidence" value="ECO:0007669"/>
    <property type="project" value="TreeGrafter"/>
</dbReference>
<dbReference type="InterPro" id="IPR039921">
    <property type="entry name" value="Inscuteable"/>
</dbReference>
<dbReference type="InterPro" id="IPR045789">
    <property type="entry name" value="Insc_C"/>
</dbReference>
<dbReference type="GO" id="GO:0009786">
    <property type="term" value="P:regulation of asymmetric cell division"/>
    <property type="evidence" value="ECO:0007669"/>
    <property type="project" value="TreeGrafter"/>
</dbReference>
<feature type="region of interest" description="Disordered" evidence="1">
    <location>
        <begin position="40"/>
        <end position="65"/>
    </location>
</feature>
<dbReference type="Gene3D" id="1.25.10.10">
    <property type="entry name" value="Leucine-rich Repeat Variant"/>
    <property type="match status" value="1"/>
</dbReference>
<gene>
    <name evidence="4" type="primary">LOC115620082</name>
</gene>
<dbReference type="PANTHER" id="PTHR21386:SF0">
    <property type="entry name" value="PROTEIN INSCUTEABLE HOMOLOG"/>
    <property type="match status" value="1"/>
</dbReference>
<dbReference type="GeneID" id="115620082"/>
<dbReference type="OrthoDB" id="5796379at2759"/>